<dbReference type="InterPro" id="IPR053844">
    <property type="entry name" value="AH_C"/>
</dbReference>
<dbReference type="InterPro" id="IPR036928">
    <property type="entry name" value="AS_sf"/>
</dbReference>
<evidence type="ECO:0000259" key="2">
    <source>
        <dbReference type="Pfam" id="PF21986"/>
    </source>
</evidence>
<dbReference type="Gene3D" id="3.90.1300.10">
    <property type="entry name" value="Amidase signature (AS) domain"/>
    <property type="match status" value="1"/>
</dbReference>
<gene>
    <name evidence="3" type="primary">atzF</name>
    <name evidence="3" type="ORF">DU002_16410</name>
</gene>
<evidence type="ECO:0000313" key="3">
    <source>
        <dbReference type="EMBL" id="RCU45354.1"/>
    </source>
</evidence>
<evidence type="ECO:0000259" key="1">
    <source>
        <dbReference type="Pfam" id="PF01425"/>
    </source>
</evidence>
<dbReference type="Pfam" id="PF01425">
    <property type="entry name" value="Amidase"/>
    <property type="match status" value="1"/>
</dbReference>
<dbReference type="Gene3D" id="3.10.490.10">
    <property type="entry name" value="Gamma-glutamyl cyclotransferase-like"/>
    <property type="match status" value="1"/>
</dbReference>
<dbReference type="InterPro" id="IPR014085">
    <property type="entry name" value="Allophanate_hydrolase"/>
</dbReference>
<dbReference type="NCBIfam" id="NF006043">
    <property type="entry name" value="PRK08186.1"/>
    <property type="match status" value="1"/>
</dbReference>
<dbReference type="GO" id="GO:0004039">
    <property type="term" value="F:allophanate hydrolase activity"/>
    <property type="evidence" value="ECO:0007669"/>
    <property type="project" value="UniProtKB-EC"/>
</dbReference>
<feature type="domain" description="Amidase" evidence="1">
    <location>
        <begin position="70"/>
        <end position="451"/>
    </location>
</feature>
<dbReference type="EC" id="3.5.1.54" evidence="3"/>
<dbReference type="EMBL" id="QPID01000011">
    <property type="protein sequence ID" value="RCU45354.1"/>
    <property type="molecule type" value="Genomic_DNA"/>
</dbReference>
<dbReference type="InterPro" id="IPR000120">
    <property type="entry name" value="Amidase"/>
</dbReference>
<protein>
    <submittedName>
        <fullName evidence="3">Allophanate hydrolase</fullName>
        <ecNumber evidence="3">3.5.1.54</ecNumber>
    </submittedName>
</protein>
<comment type="caution">
    <text evidence="3">The sequence shown here is derived from an EMBL/GenBank/DDBJ whole genome shotgun (WGS) entry which is preliminary data.</text>
</comment>
<dbReference type="PANTHER" id="PTHR11895">
    <property type="entry name" value="TRANSAMIDASE"/>
    <property type="match status" value="1"/>
</dbReference>
<dbReference type="PANTHER" id="PTHR11895:SF169">
    <property type="entry name" value="GLUTAMYL-TRNA(GLN) AMIDOTRANSFERASE"/>
    <property type="match status" value="1"/>
</dbReference>
<dbReference type="SUPFAM" id="SSF75304">
    <property type="entry name" value="Amidase signature (AS) enzymes"/>
    <property type="match status" value="1"/>
</dbReference>
<dbReference type="Gene3D" id="1.20.58.1700">
    <property type="match status" value="1"/>
</dbReference>
<dbReference type="OrthoDB" id="8872210at2"/>
<evidence type="ECO:0000313" key="4">
    <source>
        <dbReference type="Proteomes" id="UP000252558"/>
    </source>
</evidence>
<dbReference type="NCBIfam" id="TIGR02713">
    <property type="entry name" value="allophanate_hyd"/>
    <property type="match status" value="1"/>
</dbReference>
<dbReference type="Pfam" id="PF21986">
    <property type="entry name" value="AH_C"/>
    <property type="match status" value="1"/>
</dbReference>
<sequence length="608" mass="64637">MQQTHTGSLFDWSQLDITIAGLQRHYQQGDFTPRQLVQHLLTLEQVDNHNIWIERLQLPQLERYLTALEQTSPDTLPLYGVPFAVKDNIDLAGVDSTAACEAYRYQPDASATVVAKLIAAGAIPMGKTNMDQFATGLVGVRSPWGAGKNAFNPDYISGGSSSGSAVATAKGLVSFALGTDTAGSGRVPAAFNNLIGLKPSRGVISCKGVIPACQSLDCVSIFALTVDDANLALAAAEGHDLADPYSRPNPYDNSARRYGALTDSKTIAIPLPDQLQFFGDDTAASLYQQAIAQLQALGHQITALDMTPFLDAARLLYEGPWVAERYVATEALFNQDPDAMLPVIQTIIGGGAKPTAADGFKAMYKLQACRQQAEQVMAKVDFLLLPTTPTCFTVAEVEADPIKLNSQLGTYTNFVNLLDMAAIAIPAGFLPTGVGFGVTLLGKAFSDRQLLSLANQFCQHSQQTIGALDKPLPASSVTSPAGKGGVDLVVCGAHLSGMPLNWQLSERGAVKIAEGITSADYRLFAMADGRPAMVRDEHAGAGIAVEIWRVPTEAFGSFVADIPAPLGIGKVQLEDGAWYTSFIAEPRAVDGATEITHLGGWRAYCDKG</sequence>
<reference evidence="3 4" key="1">
    <citation type="submission" date="2018-07" db="EMBL/GenBank/DDBJ databases">
        <title>Corallincola holothuriorum sp. nov., a new facultative anaerobe isolated from sea cucumber Apostichopus japonicus.</title>
        <authorList>
            <person name="Xia H."/>
        </authorList>
    </citation>
    <scope>NUCLEOTIDE SEQUENCE [LARGE SCALE GENOMIC DNA]</scope>
    <source>
        <strain evidence="3 4">C4</strain>
    </source>
</reference>
<feature type="domain" description="Allophanate hydrolase C-terminal" evidence="2">
    <location>
        <begin position="486"/>
        <end position="605"/>
    </location>
</feature>
<proteinExistence type="predicted"/>
<organism evidence="3 4">
    <name type="scientific">Corallincola holothuriorum</name>
    <dbReference type="NCBI Taxonomy" id="2282215"/>
    <lineage>
        <taxon>Bacteria</taxon>
        <taxon>Pseudomonadati</taxon>
        <taxon>Pseudomonadota</taxon>
        <taxon>Gammaproteobacteria</taxon>
        <taxon>Alteromonadales</taxon>
        <taxon>Psychromonadaceae</taxon>
        <taxon>Corallincola</taxon>
    </lineage>
</organism>
<dbReference type="InterPro" id="IPR023631">
    <property type="entry name" value="Amidase_dom"/>
</dbReference>
<accession>A0A368N738</accession>
<keyword evidence="3" id="KW-0378">Hydrolase</keyword>
<dbReference type="Proteomes" id="UP000252558">
    <property type="component" value="Unassembled WGS sequence"/>
</dbReference>
<keyword evidence="4" id="KW-1185">Reference proteome</keyword>
<name>A0A368N738_9GAMM</name>
<dbReference type="AlphaFoldDB" id="A0A368N738"/>